<dbReference type="InterPro" id="IPR050706">
    <property type="entry name" value="Cyclic-di-GMP_PDE-like"/>
</dbReference>
<gene>
    <name evidence="5" type="ORF">HC246_03175</name>
</gene>
<keyword evidence="1" id="KW-0597">Phosphoprotein</keyword>
<dbReference type="Pfam" id="PF00563">
    <property type="entry name" value="EAL"/>
    <property type="match status" value="1"/>
</dbReference>
<evidence type="ECO:0000259" key="4">
    <source>
        <dbReference type="PROSITE" id="PS50887"/>
    </source>
</evidence>
<dbReference type="PROSITE" id="PS50887">
    <property type="entry name" value="GGDEF"/>
    <property type="match status" value="1"/>
</dbReference>
<dbReference type="PROSITE" id="PS50883">
    <property type="entry name" value="EAL"/>
    <property type="match status" value="1"/>
</dbReference>
<evidence type="ECO:0000313" key="5">
    <source>
        <dbReference type="EMBL" id="NMF57039.1"/>
    </source>
</evidence>
<feature type="domain" description="GGDEF" evidence="4">
    <location>
        <begin position="178"/>
        <end position="308"/>
    </location>
</feature>
<protein>
    <submittedName>
        <fullName evidence="5">GGDEF domain-containing response regulator</fullName>
    </submittedName>
</protein>
<feature type="domain" description="Response regulatory" evidence="2">
    <location>
        <begin position="3"/>
        <end position="119"/>
    </location>
</feature>
<feature type="domain" description="EAL" evidence="3">
    <location>
        <begin position="316"/>
        <end position="585"/>
    </location>
</feature>
<dbReference type="Gene3D" id="3.40.50.2300">
    <property type="match status" value="1"/>
</dbReference>
<dbReference type="CDD" id="cd01949">
    <property type="entry name" value="GGDEF"/>
    <property type="match status" value="1"/>
</dbReference>
<dbReference type="EMBL" id="JAAVJL010000001">
    <property type="protein sequence ID" value="NMF57039.1"/>
    <property type="molecule type" value="Genomic_DNA"/>
</dbReference>
<dbReference type="Gene3D" id="3.20.20.450">
    <property type="entry name" value="EAL domain"/>
    <property type="match status" value="1"/>
</dbReference>
<feature type="modified residue" description="4-aspartylphosphate" evidence="1">
    <location>
        <position position="52"/>
    </location>
</feature>
<dbReference type="SUPFAM" id="SSF141868">
    <property type="entry name" value="EAL domain-like"/>
    <property type="match status" value="1"/>
</dbReference>
<dbReference type="SMART" id="SM00448">
    <property type="entry name" value="REC"/>
    <property type="match status" value="1"/>
</dbReference>
<dbReference type="InterPro" id="IPR011006">
    <property type="entry name" value="CheY-like_superfamily"/>
</dbReference>
<keyword evidence="6" id="KW-1185">Reference proteome</keyword>
<dbReference type="NCBIfam" id="TIGR00254">
    <property type="entry name" value="GGDEF"/>
    <property type="match status" value="1"/>
</dbReference>
<dbReference type="InterPro" id="IPR000160">
    <property type="entry name" value="GGDEF_dom"/>
</dbReference>
<dbReference type="SMART" id="SM00267">
    <property type="entry name" value="GGDEF"/>
    <property type="match status" value="1"/>
</dbReference>
<dbReference type="InterPro" id="IPR001633">
    <property type="entry name" value="EAL_dom"/>
</dbReference>
<dbReference type="CDD" id="cd17574">
    <property type="entry name" value="REC_OmpR"/>
    <property type="match status" value="1"/>
</dbReference>
<dbReference type="RefSeq" id="WP_169362118.1">
    <property type="nucleotide sequence ID" value="NZ_JAAVJL010000001.1"/>
</dbReference>
<evidence type="ECO:0000256" key="1">
    <source>
        <dbReference type="PROSITE-ProRule" id="PRU00169"/>
    </source>
</evidence>
<accession>A0ABX1LQC7</accession>
<dbReference type="PANTHER" id="PTHR33121:SF70">
    <property type="entry name" value="SIGNALING PROTEIN YKOW"/>
    <property type="match status" value="1"/>
</dbReference>
<dbReference type="SMART" id="SM00052">
    <property type="entry name" value="EAL"/>
    <property type="match status" value="1"/>
</dbReference>
<dbReference type="InterPro" id="IPR043128">
    <property type="entry name" value="Rev_trsase/Diguanyl_cyclase"/>
</dbReference>
<name>A0ABX1LQC7_9CYAN</name>
<proteinExistence type="predicted"/>
<reference evidence="5 6" key="1">
    <citation type="submission" date="2020-03" db="EMBL/GenBank/DDBJ databases">
        <title>Draft Genome Sequence of 2-Methylisoborneol Producing Pseudanabaena yagii Strain GIHE-NHR1 Isolated from North Han River in South Korea.</title>
        <authorList>
            <person name="Jeong J."/>
        </authorList>
    </citation>
    <scope>NUCLEOTIDE SEQUENCE [LARGE SCALE GENOMIC DNA]</scope>
    <source>
        <strain evidence="5 6">GIHE-NHR1</strain>
    </source>
</reference>
<dbReference type="Gene3D" id="3.30.70.270">
    <property type="match status" value="1"/>
</dbReference>
<evidence type="ECO:0000313" key="6">
    <source>
        <dbReference type="Proteomes" id="UP000738376"/>
    </source>
</evidence>
<dbReference type="Pfam" id="PF00072">
    <property type="entry name" value="Response_reg"/>
    <property type="match status" value="1"/>
</dbReference>
<dbReference type="SUPFAM" id="SSF52172">
    <property type="entry name" value="CheY-like"/>
    <property type="match status" value="1"/>
</dbReference>
<comment type="caution">
    <text evidence="5">The sequence shown here is derived from an EMBL/GenBank/DDBJ whole genome shotgun (WGS) entry which is preliminary data.</text>
</comment>
<organism evidence="5 6">
    <name type="scientific">Pseudanabaena yagii GIHE-NHR1</name>
    <dbReference type="NCBI Taxonomy" id="2722753"/>
    <lineage>
        <taxon>Bacteria</taxon>
        <taxon>Bacillati</taxon>
        <taxon>Cyanobacteriota</taxon>
        <taxon>Cyanophyceae</taxon>
        <taxon>Pseudanabaenales</taxon>
        <taxon>Pseudanabaenaceae</taxon>
        <taxon>Pseudanabaena</taxon>
        <taxon>Pseudanabaena yagii</taxon>
    </lineage>
</organism>
<dbReference type="PANTHER" id="PTHR33121">
    <property type="entry name" value="CYCLIC DI-GMP PHOSPHODIESTERASE PDEF"/>
    <property type="match status" value="1"/>
</dbReference>
<dbReference type="PROSITE" id="PS50110">
    <property type="entry name" value="RESPONSE_REGULATORY"/>
    <property type="match status" value="1"/>
</dbReference>
<evidence type="ECO:0000259" key="2">
    <source>
        <dbReference type="PROSITE" id="PS50110"/>
    </source>
</evidence>
<dbReference type="Proteomes" id="UP000738376">
    <property type="component" value="Unassembled WGS sequence"/>
</dbReference>
<dbReference type="InterPro" id="IPR029787">
    <property type="entry name" value="Nucleotide_cyclase"/>
</dbReference>
<dbReference type="CDD" id="cd01948">
    <property type="entry name" value="EAL"/>
    <property type="match status" value="1"/>
</dbReference>
<dbReference type="SUPFAM" id="SSF55073">
    <property type="entry name" value="Nucleotide cyclase"/>
    <property type="match status" value="1"/>
</dbReference>
<evidence type="ECO:0000259" key="3">
    <source>
        <dbReference type="PROSITE" id="PS50883"/>
    </source>
</evidence>
<dbReference type="Pfam" id="PF00990">
    <property type="entry name" value="GGDEF"/>
    <property type="match status" value="1"/>
</dbReference>
<dbReference type="InterPro" id="IPR001789">
    <property type="entry name" value="Sig_transdc_resp-reg_receiver"/>
</dbReference>
<sequence length="587" mass="65757">MYALLVIEDDDDIRDNICDVLELSKYHVMSASNGREGLEIARQQIPDLILSDVQMPEMDGYGVLAAIRQDPKLTVIPFIFLTSLADRQDLRQGMLKGADDYLTKPLNREELLEAIAAQLSKKEKVDQHYQEVAQNIAQDIAQEQLERLLYFDTLTQLPNRLALRERLDSVISDTSPEAPIPILLIDIDRFGMINDSRGEEFGDLLLQAIAKRIIDAVQDDDTICRLSGDEFAIILSTANPKAEANNVAKSLLESFATPFIVGITEVYVTASIGISLYPQDANGIMQQANLALQEAKRRGGNCYQFFDEIQVKLPLSLELQTDLHHALDNQEFELYYQPQVSIATGEMFGSESLIRWNHSSEGLISPMKFIPIAESNGSIIEIGEWVLKTACQQVKATQKLISQNALHNANGDIQNCIPPLKVSVNLSGRQFQQQDLNKRILDILEETQFDPQYLELEITETTVVHNIDASLAKLMDLKAIGVKLSIDDFGTGFSSLGYIKKFPLDTLKIDRCFVQHIDTDAQNRAIAKAIITMAKSLDFKTVAEGVETQGELKVLQDLGCDSIQGYYYSRPLPFDKFCAFVTEDKRL</sequence>
<dbReference type="InterPro" id="IPR035919">
    <property type="entry name" value="EAL_sf"/>
</dbReference>